<sequence>MTSTGDQTIEEDYQTLSNQQRLKAAMHYTTLKICQATEKKYDLHVTPQAVAAIAETLWRQAESFAVDLESFARHARRSVISPDDIKLLLRRNPQL</sequence>
<dbReference type="InterPro" id="IPR029003">
    <property type="entry name" value="CENP-S/Mhf1"/>
</dbReference>
<dbReference type="CDD" id="cd22919">
    <property type="entry name" value="HFD_CENP-S"/>
    <property type="match status" value="1"/>
</dbReference>
<keyword evidence="3" id="KW-0227">DNA damage</keyword>
<comment type="caution">
    <text evidence="6">The sequence shown here is derived from an EMBL/GenBank/DDBJ whole genome shotgun (WGS) entry which is preliminary data.</text>
</comment>
<keyword evidence="5" id="KW-0234">DNA repair</keyword>
<dbReference type="GO" id="GO:0003682">
    <property type="term" value="F:chromatin binding"/>
    <property type="evidence" value="ECO:0007669"/>
    <property type="project" value="TreeGrafter"/>
</dbReference>
<dbReference type="PANTHER" id="PTHR22980">
    <property type="entry name" value="CORTISTATIN"/>
    <property type="match status" value="1"/>
</dbReference>
<dbReference type="AlphaFoldDB" id="A0A2T7PU83"/>
<dbReference type="GO" id="GO:0000712">
    <property type="term" value="P:resolution of meiotic recombination intermediates"/>
    <property type="evidence" value="ECO:0007669"/>
    <property type="project" value="TreeGrafter"/>
</dbReference>
<proteinExistence type="inferred from homology"/>
<dbReference type="InterPro" id="IPR009072">
    <property type="entry name" value="Histone-fold"/>
</dbReference>
<evidence type="ECO:0000313" key="7">
    <source>
        <dbReference type="Proteomes" id="UP000245119"/>
    </source>
</evidence>
<evidence type="ECO:0000256" key="5">
    <source>
        <dbReference type="ARBA" id="ARBA00023204"/>
    </source>
</evidence>
<dbReference type="SUPFAM" id="SSF47113">
    <property type="entry name" value="Histone-fold"/>
    <property type="match status" value="1"/>
</dbReference>
<dbReference type="OrthoDB" id="1872155at2759"/>
<dbReference type="GO" id="GO:0006281">
    <property type="term" value="P:DNA repair"/>
    <property type="evidence" value="ECO:0007669"/>
    <property type="project" value="UniProtKB-KW"/>
</dbReference>
<protein>
    <recommendedName>
        <fullName evidence="2">Centromere protein S</fullName>
    </recommendedName>
</protein>
<gene>
    <name evidence="6" type="ORF">C0Q70_03962</name>
</gene>
<evidence type="ECO:0000256" key="4">
    <source>
        <dbReference type="ARBA" id="ARBA00023125"/>
    </source>
</evidence>
<feature type="non-terminal residue" evidence="6">
    <location>
        <position position="95"/>
    </location>
</feature>
<dbReference type="Pfam" id="PF15630">
    <property type="entry name" value="CENP-S"/>
    <property type="match status" value="1"/>
</dbReference>
<dbReference type="Proteomes" id="UP000245119">
    <property type="component" value="Linkage Group LG2"/>
</dbReference>
<keyword evidence="7" id="KW-1185">Reference proteome</keyword>
<evidence type="ECO:0000313" key="6">
    <source>
        <dbReference type="EMBL" id="PVD36969.1"/>
    </source>
</evidence>
<organism evidence="6 7">
    <name type="scientific">Pomacea canaliculata</name>
    <name type="common">Golden apple snail</name>
    <dbReference type="NCBI Taxonomy" id="400727"/>
    <lineage>
        <taxon>Eukaryota</taxon>
        <taxon>Metazoa</taxon>
        <taxon>Spiralia</taxon>
        <taxon>Lophotrochozoa</taxon>
        <taxon>Mollusca</taxon>
        <taxon>Gastropoda</taxon>
        <taxon>Caenogastropoda</taxon>
        <taxon>Architaenioglossa</taxon>
        <taxon>Ampullarioidea</taxon>
        <taxon>Ampullariidae</taxon>
        <taxon>Pomacea</taxon>
    </lineage>
</organism>
<dbReference type="GO" id="GO:0071821">
    <property type="term" value="C:FANCM-MHF complex"/>
    <property type="evidence" value="ECO:0007669"/>
    <property type="project" value="InterPro"/>
</dbReference>
<evidence type="ECO:0000256" key="2">
    <source>
        <dbReference type="ARBA" id="ARBA00016400"/>
    </source>
</evidence>
<comment type="similarity">
    <text evidence="1">Belongs to the TAF9 family. CENP-S/MHF1 subfamily.</text>
</comment>
<dbReference type="PANTHER" id="PTHR22980:SF0">
    <property type="entry name" value="CENTROMERE PROTEIN S"/>
    <property type="match status" value="1"/>
</dbReference>
<dbReference type="EMBL" id="PZQS01000002">
    <property type="protein sequence ID" value="PVD36969.1"/>
    <property type="molecule type" value="Genomic_DNA"/>
</dbReference>
<evidence type="ECO:0000256" key="1">
    <source>
        <dbReference type="ARBA" id="ARBA00006612"/>
    </source>
</evidence>
<dbReference type="GO" id="GO:0046982">
    <property type="term" value="F:protein heterodimerization activity"/>
    <property type="evidence" value="ECO:0007669"/>
    <property type="project" value="InterPro"/>
</dbReference>
<reference evidence="6 7" key="1">
    <citation type="submission" date="2018-04" db="EMBL/GenBank/DDBJ databases">
        <title>The genome of golden apple snail Pomacea canaliculata provides insight into stress tolerance and invasive adaptation.</title>
        <authorList>
            <person name="Liu C."/>
            <person name="Liu B."/>
            <person name="Ren Y."/>
            <person name="Zhang Y."/>
            <person name="Wang H."/>
            <person name="Li S."/>
            <person name="Jiang F."/>
            <person name="Yin L."/>
            <person name="Zhang G."/>
            <person name="Qian W."/>
            <person name="Fan W."/>
        </authorList>
    </citation>
    <scope>NUCLEOTIDE SEQUENCE [LARGE SCALE GENOMIC DNA]</scope>
    <source>
        <strain evidence="6">SZHN2017</strain>
        <tissue evidence="6">Muscle</tissue>
    </source>
</reference>
<keyword evidence="4" id="KW-0238">DNA-binding</keyword>
<name>A0A2T7PU83_POMCA</name>
<accession>A0A2T7PU83</accession>
<dbReference type="GO" id="GO:0003677">
    <property type="term" value="F:DNA binding"/>
    <property type="evidence" value="ECO:0007669"/>
    <property type="project" value="UniProtKB-KW"/>
</dbReference>
<dbReference type="GO" id="GO:0031297">
    <property type="term" value="P:replication fork processing"/>
    <property type="evidence" value="ECO:0007669"/>
    <property type="project" value="TreeGrafter"/>
</dbReference>
<evidence type="ECO:0000256" key="3">
    <source>
        <dbReference type="ARBA" id="ARBA00022763"/>
    </source>
</evidence>
<dbReference type="STRING" id="400727.A0A2T7PU83"/>
<dbReference type="Gene3D" id="1.10.20.10">
    <property type="entry name" value="Histone, subunit A"/>
    <property type="match status" value="1"/>
</dbReference>